<feature type="domain" description="Acyl-CoA oxidase/dehydrogenase middle" evidence="11">
    <location>
        <begin position="212"/>
        <end position="298"/>
    </location>
</feature>
<evidence type="ECO:0000256" key="1">
    <source>
        <dbReference type="ARBA" id="ARBA00001974"/>
    </source>
</evidence>
<comment type="caution">
    <text evidence="14">The sequence shown here is derived from an EMBL/GenBank/DDBJ whole genome shotgun (WGS) entry which is preliminary data.</text>
</comment>
<dbReference type="SUPFAM" id="SSF47203">
    <property type="entry name" value="Acyl-CoA dehydrogenase C-terminal domain-like"/>
    <property type="match status" value="1"/>
</dbReference>
<dbReference type="AlphaFoldDB" id="A0A9Q0S0R6"/>
<name>A0A9Q0S0R6_9DIPT</name>
<proteinExistence type="inferred from homology"/>
<dbReference type="InterPro" id="IPR037069">
    <property type="entry name" value="AcylCoA_DH/ox_N_sf"/>
</dbReference>
<keyword evidence="15" id="KW-1185">Reference proteome</keyword>
<dbReference type="Pfam" id="PF21343">
    <property type="entry name" value="ACAD9-ACADV_C"/>
    <property type="match status" value="1"/>
</dbReference>
<dbReference type="Gene3D" id="1.10.540.10">
    <property type="entry name" value="Acyl-CoA dehydrogenase/oxidase, N-terminal domain"/>
    <property type="match status" value="1"/>
</dbReference>
<keyword evidence="4 9" id="KW-0285">Flavoprotein</keyword>
<evidence type="ECO:0000313" key="14">
    <source>
        <dbReference type="EMBL" id="KAJ6640067.1"/>
    </source>
</evidence>
<dbReference type="PANTHER" id="PTHR43884:SF9">
    <property type="entry name" value="COMPLEX I ASSEMBLY FACTOR ACAD9, MITOCHONDRIAL"/>
    <property type="match status" value="1"/>
</dbReference>
<feature type="domain" description="Acyl-CoA dehydrogenase/oxidase C-terminal" evidence="10">
    <location>
        <begin position="311"/>
        <end position="440"/>
    </location>
</feature>
<dbReference type="GO" id="GO:0005739">
    <property type="term" value="C:mitochondrion"/>
    <property type="evidence" value="ECO:0007669"/>
    <property type="project" value="UniProtKB-SubCell"/>
</dbReference>
<keyword evidence="5 9" id="KW-0274">FAD</keyword>
<organism evidence="14 15">
    <name type="scientific">Pseudolycoriella hygida</name>
    <dbReference type="NCBI Taxonomy" id="35572"/>
    <lineage>
        <taxon>Eukaryota</taxon>
        <taxon>Metazoa</taxon>
        <taxon>Ecdysozoa</taxon>
        <taxon>Arthropoda</taxon>
        <taxon>Hexapoda</taxon>
        <taxon>Insecta</taxon>
        <taxon>Pterygota</taxon>
        <taxon>Neoptera</taxon>
        <taxon>Endopterygota</taxon>
        <taxon>Diptera</taxon>
        <taxon>Nematocera</taxon>
        <taxon>Sciaroidea</taxon>
        <taxon>Sciaridae</taxon>
        <taxon>Pseudolycoriella</taxon>
    </lineage>
</organism>
<reference evidence="14" key="1">
    <citation type="submission" date="2022-07" db="EMBL/GenBank/DDBJ databases">
        <authorList>
            <person name="Trinca V."/>
            <person name="Uliana J.V.C."/>
            <person name="Torres T.T."/>
            <person name="Ward R.J."/>
            <person name="Monesi N."/>
        </authorList>
    </citation>
    <scope>NUCLEOTIDE SEQUENCE</scope>
    <source>
        <strain evidence="14">HSMRA1968</strain>
        <tissue evidence="14">Whole embryos</tissue>
    </source>
</reference>
<dbReference type="SUPFAM" id="SSF56645">
    <property type="entry name" value="Acyl-CoA dehydrogenase NM domain-like"/>
    <property type="match status" value="1"/>
</dbReference>
<dbReference type="Gene3D" id="1.20.140.10">
    <property type="entry name" value="Butyryl-CoA Dehydrogenase, subunit A, domain 3"/>
    <property type="match status" value="2"/>
</dbReference>
<dbReference type="Pfam" id="PF02771">
    <property type="entry name" value="Acyl-CoA_dh_N"/>
    <property type="match status" value="1"/>
</dbReference>
<evidence type="ECO:0000256" key="4">
    <source>
        <dbReference type="ARBA" id="ARBA00022630"/>
    </source>
</evidence>
<gene>
    <name evidence="14" type="primary">Acad9</name>
    <name evidence="14" type="ORF">Bhyg_12816</name>
</gene>
<evidence type="ECO:0000256" key="6">
    <source>
        <dbReference type="ARBA" id="ARBA00022946"/>
    </source>
</evidence>
<dbReference type="OrthoDB" id="354at2759"/>
<dbReference type="Pfam" id="PF00441">
    <property type="entry name" value="Acyl-CoA_dh_1"/>
    <property type="match status" value="1"/>
</dbReference>
<dbReference type="Proteomes" id="UP001151699">
    <property type="component" value="Chromosome X"/>
</dbReference>
<dbReference type="PANTHER" id="PTHR43884">
    <property type="entry name" value="ACYL-COA DEHYDROGENASE"/>
    <property type="match status" value="1"/>
</dbReference>
<accession>A0A9Q0S0R6</accession>
<evidence type="ECO:0000313" key="15">
    <source>
        <dbReference type="Proteomes" id="UP001151699"/>
    </source>
</evidence>
<dbReference type="InterPro" id="IPR009100">
    <property type="entry name" value="AcylCoA_DH/oxidase_NM_dom_sf"/>
</dbReference>
<dbReference type="Gene3D" id="2.40.110.10">
    <property type="entry name" value="Butyryl-CoA Dehydrogenase, subunit A, domain 2"/>
    <property type="match status" value="1"/>
</dbReference>
<evidence type="ECO:0000256" key="5">
    <source>
        <dbReference type="ARBA" id="ARBA00022827"/>
    </source>
</evidence>
<keyword evidence="7 9" id="KW-0560">Oxidoreductase</keyword>
<dbReference type="InterPro" id="IPR036250">
    <property type="entry name" value="AcylCo_DH-like_C"/>
</dbReference>
<evidence type="ECO:0000256" key="8">
    <source>
        <dbReference type="ARBA" id="ARBA00023128"/>
    </source>
</evidence>
<evidence type="ECO:0000256" key="2">
    <source>
        <dbReference type="ARBA" id="ARBA00004173"/>
    </source>
</evidence>
<evidence type="ECO:0000259" key="12">
    <source>
        <dbReference type="Pfam" id="PF02771"/>
    </source>
</evidence>
<evidence type="ECO:0000259" key="11">
    <source>
        <dbReference type="Pfam" id="PF02770"/>
    </source>
</evidence>
<feature type="domain" description="ACAD9/ACADV-like C-terminal" evidence="13">
    <location>
        <begin position="512"/>
        <end position="629"/>
    </location>
</feature>
<evidence type="ECO:0000259" key="10">
    <source>
        <dbReference type="Pfam" id="PF00441"/>
    </source>
</evidence>
<feature type="domain" description="Acyl-CoA dehydrogenase/oxidase N-terminal" evidence="12">
    <location>
        <begin position="106"/>
        <end position="194"/>
    </location>
</feature>
<comment type="similarity">
    <text evidence="3 9">Belongs to the acyl-CoA dehydrogenase family.</text>
</comment>
<sequence>MLSSSIRLAGLRRFRLIRCQSTSVETKDTTDKTNIFESKDIKWDKVKTVFSKKPKNPARSPLLKNFFNGQFDSELIAFPEVINRDDMAELYKTVDQSKEFFRTINSDEINKAGMIPSDVVEGLRKLDAFATDVPHSFGGTEFRITESCLRGETEAQDVNIMRTLNVHRLVTHILNESGSDEQKSKFLPLLAKGDILGTVAFIELDLCPNGIFNTTAKTSLKGGDWTLNGKKSFVINAKNADLFLVFAGTQISNKCGDKVDGMTAFLIESDMNGVEVKEGEETLGCNGVKQCDVTFNNVELGQAHVIGTFETGSEVAQKLLIKSRLQAGILSLVMMKKIVNTLTKYCIDGCQSGVNLMELDLFKNSLAKAVSDIYALESMIYLTAGIFDDYENADVDLETAVVKVFAQRSLLRVATLPLNFMGPKAIVNGEPLAECLKDALHLNTHGESPDSLEQYIGLTGLQHVGLSIAADIKKIRNPLMNPSYIFKRLYDNKNIENLKQTLHVNHYLHPTMDPAAQWLEFSILRLFIASETLLARHSVQIMDKQIEVRRLSECAISTYAMFASVSRASRSYCIGLQFCDFEMLIASAFSFDHMLKVLQLVRDIHEGPYMTNDMNYVKISKQIFKEKGYFSIHPLTRNF</sequence>
<comment type="subcellular location">
    <subcellularLocation>
        <location evidence="2">Mitochondrion</location>
    </subcellularLocation>
</comment>
<dbReference type="InterPro" id="IPR006091">
    <property type="entry name" value="Acyl-CoA_Oxase/DH_mid-dom"/>
</dbReference>
<dbReference type="EMBL" id="WJQU01000003">
    <property type="protein sequence ID" value="KAJ6640067.1"/>
    <property type="molecule type" value="Genomic_DNA"/>
</dbReference>
<dbReference type="GO" id="GO:0006631">
    <property type="term" value="P:fatty acid metabolic process"/>
    <property type="evidence" value="ECO:0007669"/>
    <property type="project" value="UniProtKB-ARBA"/>
</dbReference>
<evidence type="ECO:0000256" key="9">
    <source>
        <dbReference type="RuleBase" id="RU362125"/>
    </source>
</evidence>
<comment type="cofactor">
    <cofactor evidence="1 9">
        <name>FAD</name>
        <dbReference type="ChEBI" id="CHEBI:57692"/>
    </cofactor>
</comment>
<dbReference type="Pfam" id="PF02770">
    <property type="entry name" value="Acyl-CoA_dh_M"/>
    <property type="match status" value="1"/>
</dbReference>
<dbReference type="InterPro" id="IPR013786">
    <property type="entry name" value="AcylCoA_DH/ox_N"/>
</dbReference>
<evidence type="ECO:0000256" key="7">
    <source>
        <dbReference type="ARBA" id="ARBA00023002"/>
    </source>
</evidence>
<dbReference type="GO" id="GO:0050660">
    <property type="term" value="F:flavin adenine dinucleotide binding"/>
    <property type="evidence" value="ECO:0007669"/>
    <property type="project" value="InterPro"/>
</dbReference>
<dbReference type="InterPro" id="IPR009075">
    <property type="entry name" value="AcylCo_DH/oxidase_C"/>
</dbReference>
<evidence type="ECO:0000259" key="13">
    <source>
        <dbReference type="Pfam" id="PF21343"/>
    </source>
</evidence>
<keyword evidence="8" id="KW-0496">Mitochondrion</keyword>
<dbReference type="GO" id="GO:0003995">
    <property type="term" value="F:acyl-CoA dehydrogenase activity"/>
    <property type="evidence" value="ECO:0007669"/>
    <property type="project" value="TreeGrafter"/>
</dbReference>
<keyword evidence="6" id="KW-0809">Transit peptide</keyword>
<dbReference type="InterPro" id="IPR046373">
    <property type="entry name" value="Acyl-CoA_Oxase/DH_mid-dom_sf"/>
</dbReference>
<protein>
    <submittedName>
        <fullName evidence="14">Complex I assembly factor ACAD9, mitochondrial</fullName>
    </submittedName>
</protein>
<dbReference type="InterPro" id="IPR049448">
    <property type="entry name" value="ACAD9/ACADV-like_C"/>
</dbReference>
<evidence type="ECO:0000256" key="3">
    <source>
        <dbReference type="ARBA" id="ARBA00009347"/>
    </source>
</evidence>